<protein>
    <submittedName>
        <fullName evidence="2">Uncharacterized protein</fullName>
    </submittedName>
</protein>
<accession>A0ABP7EZ15</accession>
<dbReference type="EMBL" id="BAABDD010000002">
    <property type="protein sequence ID" value="GAA3728078.1"/>
    <property type="molecule type" value="Genomic_DNA"/>
</dbReference>
<evidence type="ECO:0000313" key="2">
    <source>
        <dbReference type="EMBL" id="GAA3728078.1"/>
    </source>
</evidence>
<keyword evidence="3" id="KW-1185">Reference proteome</keyword>
<evidence type="ECO:0000256" key="1">
    <source>
        <dbReference type="SAM" id="Phobius"/>
    </source>
</evidence>
<keyword evidence="1" id="KW-0812">Transmembrane</keyword>
<keyword evidence="1" id="KW-1133">Transmembrane helix</keyword>
<sequence>MTVACLVFVCAGIGMVIEGTPSGIAFGVGTIVLFSIGGVLAATPALSSRPFLELDDHGVRVVQPWPVSRTEDRTLPWGQVAAITAYTEELPYRDGQVSHHFLSFVPNAEAEPTPREGAAGEEAATELLPAWERPYTLHISHNWDTPVADIVAYARRHRPDLPFYDQRIPLHGSGHTGR</sequence>
<name>A0ABP7EZ15_9ACTN</name>
<proteinExistence type="predicted"/>
<evidence type="ECO:0000313" key="3">
    <source>
        <dbReference type="Proteomes" id="UP001500908"/>
    </source>
</evidence>
<organism evidence="2 3">
    <name type="scientific">Salinactinospora qingdaonensis</name>
    <dbReference type="NCBI Taxonomy" id="702744"/>
    <lineage>
        <taxon>Bacteria</taxon>
        <taxon>Bacillati</taxon>
        <taxon>Actinomycetota</taxon>
        <taxon>Actinomycetes</taxon>
        <taxon>Streptosporangiales</taxon>
        <taxon>Nocardiopsidaceae</taxon>
        <taxon>Salinactinospora</taxon>
    </lineage>
</organism>
<feature type="transmembrane region" description="Helical" evidence="1">
    <location>
        <begin position="24"/>
        <end position="46"/>
    </location>
</feature>
<comment type="caution">
    <text evidence="2">The sequence shown here is derived from an EMBL/GenBank/DDBJ whole genome shotgun (WGS) entry which is preliminary data.</text>
</comment>
<reference evidence="3" key="1">
    <citation type="journal article" date="2019" name="Int. J. Syst. Evol. Microbiol.">
        <title>The Global Catalogue of Microorganisms (GCM) 10K type strain sequencing project: providing services to taxonomists for standard genome sequencing and annotation.</title>
        <authorList>
            <consortium name="The Broad Institute Genomics Platform"/>
            <consortium name="The Broad Institute Genome Sequencing Center for Infectious Disease"/>
            <person name="Wu L."/>
            <person name="Ma J."/>
        </authorList>
    </citation>
    <scope>NUCLEOTIDE SEQUENCE [LARGE SCALE GENOMIC DNA]</scope>
    <source>
        <strain evidence="3">JCM 17137</strain>
    </source>
</reference>
<dbReference type="Proteomes" id="UP001500908">
    <property type="component" value="Unassembled WGS sequence"/>
</dbReference>
<keyword evidence="1" id="KW-0472">Membrane</keyword>
<gene>
    <name evidence="2" type="ORF">GCM10022402_05970</name>
</gene>